<dbReference type="KEGG" id="cad:Curi_c26550"/>
<dbReference type="HOGENOM" id="CLU_100275_3_0_9"/>
<accession>K0B3Z9</accession>
<sequence length="129" mass="14152">MADIVVNFPGGKKVNAKIGDFEIKTDQLEESGGENSAPSPFELFLSSLATCTGVAVLSFCQTREINTEGLKIELDVTKDEKGNATNIKTHLTLPKGFPDKYKESVERIAGTCKVKRHILNPPKFELEVK</sequence>
<dbReference type="InterPro" id="IPR003718">
    <property type="entry name" value="OsmC/Ohr_fam"/>
</dbReference>
<organism evidence="1 2">
    <name type="scientific">Gottschalkia acidurici (strain ATCC 7906 / DSM 604 / BCRC 14475 / CIP 104303 / KCTC 5404 / NCIMB 10678 / 9a)</name>
    <name type="common">Clostridium acidurici</name>
    <dbReference type="NCBI Taxonomy" id="1128398"/>
    <lineage>
        <taxon>Bacteria</taxon>
        <taxon>Bacillati</taxon>
        <taxon>Bacillota</taxon>
        <taxon>Tissierellia</taxon>
        <taxon>Tissierellales</taxon>
        <taxon>Gottschalkiaceae</taxon>
        <taxon>Gottschalkia</taxon>
    </lineage>
</organism>
<dbReference type="PANTHER" id="PTHR39624:SF2">
    <property type="entry name" value="OSMC-LIKE PROTEIN"/>
    <property type="match status" value="1"/>
</dbReference>
<dbReference type="InterPro" id="IPR015946">
    <property type="entry name" value="KH_dom-like_a/b"/>
</dbReference>
<dbReference type="Pfam" id="PF02566">
    <property type="entry name" value="OsmC"/>
    <property type="match status" value="1"/>
</dbReference>
<proteinExistence type="predicted"/>
<dbReference type="InterPro" id="IPR036102">
    <property type="entry name" value="OsmC/Ohrsf"/>
</dbReference>
<dbReference type="STRING" id="1128398.Curi_c26550"/>
<name>K0B3Z9_GOTA9</name>
<dbReference type="SUPFAM" id="SSF82784">
    <property type="entry name" value="OsmC-like"/>
    <property type="match status" value="1"/>
</dbReference>
<reference evidence="1 2" key="1">
    <citation type="journal article" date="2012" name="PLoS ONE">
        <title>The purine-utilizing bacterium Clostridium acidurici 9a: a genome-guided metabolic reconsideration.</title>
        <authorList>
            <person name="Hartwich K."/>
            <person name="Poehlein A."/>
            <person name="Daniel R."/>
        </authorList>
    </citation>
    <scope>NUCLEOTIDE SEQUENCE [LARGE SCALE GENOMIC DNA]</scope>
    <source>
        <strain evidence="2">ATCC 7906 / DSM 604 / BCRC 14475 / CIP 104303 / KCTC 5404 / NCIMB 10678 / 9a</strain>
    </source>
</reference>
<dbReference type="OrthoDB" id="290036at2"/>
<protein>
    <submittedName>
        <fullName evidence="1">Peroxiredoxin, OsmC-like protein</fullName>
    </submittedName>
</protein>
<dbReference type="AlphaFoldDB" id="K0B3Z9"/>
<dbReference type="Proteomes" id="UP000006094">
    <property type="component" value="Chromosome"/>
</dbReference>
<keyword evidence="2" id="KW-1185">Reference proteome</keyword>
<evidence type="ECO:0000313" key="2">
    <source>
        <dbReference type="Proteomes" id="UP000006094"/>
    </source>
</evidence>
<dbReference type="eggNOG" id="COG1765">
    <property type="taxonomic scope" value="Bacteria"/>
</dbReference>
<dbReference type="EMBL" id="CP003326">
    <property type="protein sequence ID" value="AFS79650.1"/>
    <property type="molecule type" value="Genomic_DNA"/>
</dbReference>
<gene>
    <name evidence="1" type="ordered locus">Curi_c26550</name>
</gene>
<dbReference type="RefSeq" id="WP_014968784.1">
    <property type="nucleotide sequence ID" value="NC_018664.1"/>
</dbReference>
<evidence type="ECO:0000313" key="1">
    <source>
        <dbReference type="EMBL" id="AFS79650.1"/>
    </source>
</evidence>
<dbReference type="PANTHER" id="PTHR39624">
    <property type="entry name" value="PROTEIN INVOLVED IN RIMO-MEDIATED BETA-METHYLTHIOLATION OF RIBOSOMAL PROTEIN S12 YCAO"/>
    <property type="match status" value="1"/>
</dbReference>
<dbReference type="Gene3D" id="3.30.300.20">
    <property type="match status" value="1"/>
</dbReference>